<comment type="caution">
    <text evidence="2">The sequence shown here is derived from an EMBL/GenBank/DDBJ whole genome shotgun (WGS) entry which is preliminary data.</text>
</comment>
<proteinExistence type="predicted"/>
<dbReference type="EMBL" id="JASCZI010151250">
    <property type="protein sequence ID" value="MED6171369.1"/>
    <property type="molecule type" value="Genomic_DNA"/>
</dbReference>
<feature type="region of interest" description="Disordered" evidence="1">
    <location>
        <begin position="121"/>
        <end position="141"/>
    </location>
</feature>
<feature type="region of interest" description="Disordered" evidence="1">
    <location>
        <begin position="1"/>
        <end position="31"/>
    </location>
</feature>
<dbReference type="Proteomes" id="UP001341840">
    <property type="component" value="Unassembled WGS sequence"/>
</dbReference>
<feature type="compositionally biased region" description="Polar residues" evidence="1">
    <location>
        <begin position="122"/>
        <end position="139"/>
    </location>
</feature>
<dbReference type="CDD" id="cd11650">
    <property type="entry name" value="AT4G37440_like"/>
    <property type="match status" value="1"/>
</dbReference>
<keyword evidence="3" id="KW-1185">Reference proteome</keyword>
<protein>
    <submittedName>
        <fullName evidence="2">Uncharacterized protein</fullName>
    </submittedName>
</protein>
<evidence type="ECO:0000313" key="3">
    <source>
        <dbReference type="Proteomes" id="UP001341840"/>
    </source>
</evidence>
<dbReference type="InterPro" id="IPR038745">
    <property type="entry name" value="AT4G37440-like"/>
</dbReference>
<gene>
    <name evidence="2" type="ORF">PIB30_040146</name>
</gene>
<dbReference type="PANTHER" id="PTHR34057:SF10">
    <property type="entry name" value="TRANSPOSASE, PTTA_EN_SPM, PLANT"/>
    <property type="match status" value="1"/>
</dbReference>
<name>A0ABU6VDU6_9FABA</name>
<organism evidence="2 3">
    <name type="scientific">Stylosanthes scabra</name>
    <dbReference type="NCBI Taxonomy" id="79078"/>
    <lineage>
        <taxon>Eukaryota</taxon>
        <taxon>Viridiplantae</taxon>
        <taxon>Streptophyta</taxon>
        <taxon>Embryophyta</taxon>
        <taxon>Tracheophyta</taxon>
        <taxon>Spermatophyta</taxon>
        <taxon>Magnoliopsida</taxon>
        <taxon>eudicotyledons</taxon>
        <taxon>Gunneridae</taxon>
        <taxon>Pentapetalae</taxon>
        <taxon>rosids</taxon>
        <taxon>fabids</taxon>
        <taxon>Fabales</taxon>
        <taxon>Fabaceae</taxon>
        <taxon>Papilionoideae</taxon>
        <taxon>50 kb inversion clade</taxon>
        <taxon>dalbergioids sensu lato</taxon>
        <taxon>Dalbergieae</taxon>
        <taxon>Pterocarpus clade</taxon>
        <taxon>Stylosanthes</taxon>
    </lineage>
</organism>
<accession>A0ABU6VDU6</accession>
<sequence>MGPDLDLKNESGSNSIHSPAFSRQKVPEPGTDYIGDACSMETSPIKQIYLSNGNENVDVNITGQKVPEPRVDYIADGSRMETLPIEQIHLSGRNEDVEVNITGFTNSGQALVVEDSFEDATESSSSFGNTESDTENVPSFSDPEVESCLCADNASSSMFDDYYESLPRRKTGVTSHWRKFIRPLMWRCKWIELRMKQLRDQELEYDKKLAAYNYTKQLDFAHLTLDGSDIKSVPISGRMHRNKIMKRKKRNRVEEKYDLASYMSNHSLFSYYEQKDRTADACSKDVHGAAIGGNIDDNEFKLDDLWSYVDYEDSDKSLNGVIQNIEAVQSQVHKLKTRIERVIKENLGKFDSDTQMVDPLIPGNAPLIDEGLNPLVEMTEKPGIENLPEEVQIKDGTLIQNQEAKEEFHVPDVENVLDHLVEETKKPDDNKSNSVEDVVPNNIHSTLKVCSTSKSNVPRNKRKRREKSASKSWNRMSFD</sequence>
<feature type="region of interest" description="Disordered" evidence="1">
    <location>
        <begin position="424"/>
        <end position="479"/>
    </location>
</feature>
<evidence type="ECO:0000256" key="1">
    <source>
        <dbReference type="SAM" id="MobiDB-lite"/>
    </source>
</evidence>
<feature type="compositionally biased region" description="Polar residues" evidence="1">
    <location>
        <begin position="442"/>
        <end position="458"/>
    </location>
</feature>
<dbReference type="PANTHER" id="PTHR34057">
    <property type="entry name" value="ELONGATION FACTOR"/>
    <property type="match status" value="1"/>
</dbReference>
<evidence type="ECO:0000313" key="2">
    <source>
        <dbReference type="EMBL" id="MED6171369.1"/>
    </source>
</evidence>
<reference evidence="2 3" key="1">
    <citation type="journal article" date="2023" name="Plants (Basel)">
        <title>Bridging the Gap: Combining Genomics and Transcriptomics Approaches to Understand Stylosanthes scabra, an Orphan Legume from the Brazilian Caatinga.</title>
        <authorList>
            <person name="Ferreira-Neto J.R.C."/>
            <person name="da Silva M.D."/>
            <person name="Binneck E."/>
            <person name="de Melo N.F."/>
            <person name="da Silva R.H."/>
            <person name="de Melo A.L.T.M."/>
            <person name="Pandolfi V."/>
            <person name="Bustamante F.O."/>
            <person name="Brasileiro-Vidal A.C."/>
            <person name="Benko-Iseppon A.M."/>
        </authorList>
    </citation>
    <scope>NUCLEOTIDE SEQUENCE [LARGE SCALE GENOMIC DNA]</scope>
    <source>
        <tissue evidence="2">Leaves</tissue>
    </source>
</reference>